<feature type="compositionally biased region" description="Low complexity" evidence="1">
    <location>
        <begin position="154"/>
        <end position="164"/>
    </location>
</feature>
<feature type="compositionally biased region" description="Basic and acidic residues" evidence="1">
    <location>
        <begin position="165"/>
        <end position="179"/>
    </location>
</feature>
<keyword evidence="3" id="KW-1185">Reference proteome</keyword>
<accession>A0A2Z6EVZ3</accession>
<dbReference type="RefSeq" id="WP_126353951.1">
    <property type="nucleotide sequence ID" value="NZ_AP018150.1"/>
</dbReference>
<dbReference type="Proteomes" id="UP000282597">
    <property type="component" value="Chromosome"/>
</dbReference>
<reference evidence="2 3" key="1">
    <citation type="journal article" date="2018" name="Microbes Environ.">
        <title>Comparative Genomic Insights into Endofungal Lifestyles of Two Bacterial Endosymbionts, Mycoavidus cysteinexigens and Burkholderia rhizoxinica.</title>
        <authorList>
            <person name="Sharmin D."/>
            <person name="Guo Y."/>
            <person name="Nishizawa T."/>
            <person name="Ohshima S."/>
            <person name="Sato Y."/>
            <person name="Takashima Y."/>
            <person name="Narisawa K."/>
            <person name="Ohta H."/>
        </authorList>
    </citation>
    <scope>NUCLEOTIDE SEQUENCE [LARGE SCALE GENOMIC DNA]</scope>
    <source>
        <strain evidence="2 3">B1-EB</strain>
    </source>
</reference>
<feature type="compositionally biased region" description="Basic and acidic residues" evidence="1">
    <location>
        <begin position="107"/>
        <end position="124"/>
    </location>
</feature>
<feature type="region of interest" description="Disordered" evidence="1">
    <location>
        <begin position="107"/>
        <end position="179"/>
    </location>
</feature>
<dbReference type="AlphaFoldDB" id="A0A2Z6EVZ3"/>
<protein>
    <submittedName>
        <fullName evidence="2">Uncharacterized protein</fullName>
    </submittedName>
</protein>
<sequence>MKRPAFQFYPADWRKDSALQSCSVAARGLWIEMLCIMHECEPYGQLAINGKAMSATQLARLIGETEKVVKGLLNELESAGVFSCTEQGGIYSRRMVNDERLRNIRAEGGKGGKEFGKLGAEHGYKGGRPKKDKGGYETKPKTPLPDEEYPPPSSSSSSSPSSSKPKGDKSPSTPGERDAPAVALPNWLALADWEAFVKHRKRLKAPMSDEAQVRAIAQLSRLRDDGHDPSAVIDQSIVSSWKGLFGLNRRGSPKLSKQAELEARNAEAGRQAKALIFGEEVYEIL</sequence>
<organism evidence="2 3">
    <name type="scientific">Mycoavidus cysteinexigens</name>
    <dbReference type="NCBI Taxonomy" id="1553431"/>
    <lineage>
        <taxon>Bacteria</taxon>
        <taxon>Pseudomonadati</taxon>
        <taxon>Pseudomonadota</taxon>
        <taxon>Betaproteobacteria</taxon>
        <taxon>Burkholderiales</taxon>
        <taxon>Burkholderiaceae</taxon>
        <taxon>Mycoavidus</taxon>
    </lineage>
</organism>
<gene>
    <name evidence="2" type="ORF">MCB1EB_1430</name>
</gene>
<dbReference type="KEGG" id="mcys:MCB1EB_1430"/>
<name>A0A2Z6EVZ3_9BURK</name>
<proteinExistence type="predicted"/>
<dbReference type="EMBL" id="AP018150">
    <property type="protein sequence ID" value="BBE09591.1"/>
    <property type="molecule type" value="Genomic_DNA"/>
</dbReference>
<evidence type="ECO:0000256" key="1">
    <source>
        <dbReference type="SAM" id="MobiDB-lite"/>
    </source>
</evidence>
<evidence type="ECO:0000313" key="2">
    <source>
        <dbReference type="EMBL" id="BBE09591.1"/>
    </source>
</evidence>
<evidence type="ECO:0000313" key="3">
    <source>
        <dbReference type="Proteomes" id="UP000282597"/>
    </source>
</evidence>